<organism evidence="2 3">
    <name type="scientific">Cohnella ginsengisoli</name>
    <dbReference type="NCBI Taxonomy" id="425004"/>
    <lineage>
        <taxon>Bacteria</taxon>
        <taxon>Bacillati</taxon>
        <taxon>Bacillota</taxon>
        <taxon>Bacilli</taxon>
        <taxon>Bacillales</taxon>
        <taxon>Paenibacillaceae</taxon>
        <taxon>Cohnella</taxon>
    </lineage>
</organism>
<reference evidence="2 3" key="1">
    <citation type="submission" date="2022-10" db="EMBL/GenBank/DDBJ databases">
        <title>Comparative genomic analysis of Cohnella hashimotonis sp. nov., isolated from the International Space Station.</title>
        <authorList>
            <person name="Simpson A."/>
            <person name="Venkateswaran K."/>
        </authorList>
    </citation>
    <scope>NUCLEOTIDE SEQUENCE [LARGE SCALE GENOMIC DNA]</scope>
    <source>
        <strain evidence="2 3">DSM 18997</strain>
    </source>
</reference>
<feature type="domain" description="Glycosyl transferase family 28 C-terminal" evidence="1">
    <location>
        <begin position="2"/>
        <end position="39"/>
    </location>
</feature>
<proteinExistence type="predicted"/>
<dbReference type="Pfam" id="PF04101">
    <property type="entry name" value="Glyco_tran_28_C"/>
    <property type="match status" value="1"/>
</dbReference>
<dbReference type="Proteomes" id="UP001153387">
    <property type="component" value="Unassembled WGS sequence"/>
</dbReference>
<keyword evidence="3" id="KW-1185">Reference proteome</keyword>
<dbReference type="InterPro" id="IPR007235">
    <property type="entry name" value="Glyco_trans_28_C"/>
</dbReference>
<dbReference type="InterPro" id="IPR050519">
    <property type="entry name" value="Glycosyltransf_28_UgtP"/>
</dbReference>
<evidence type="ECO:0000313" key="2">
    <source>
        <dbReference type="EMBL" id="MDG0793447.1"/>
    </source>
</evidence>
<dbReference type="EMBL" id="JAPDHZ010000004">
    <property type="protein sequence ID" value="MDG0793447.1"/>
    <property type="molecule type" value="Genomic_DNA"/>
</dbReference>
<name>A0A9X4QPF2_9BACL</name>
<dbReference type="AlphaFoldDB" id="A0A9X4QPF2"/>
<evidence type="ECO:0000259" key="1">
    <source>
        <dbReference type="Pfam" id="PF04101"/>
    </source>
</evidence>
<dbReference type="SUPFAM" id="SSF53756">
    <property type="entry name" value="UDP-Glycosyltransferase/glycogen phosphorylase"/>
    <property type="match status" value="1"/>
</dbReference>
<gene>
    <name evidence="2" type="ORF">OMP38_23350</name>
</gene>
<dbReference type="GO" id="GO:0016758">
    <property type="term" value="F:hexosyltransferase activity"/>
    <property type="evidence" value="ECO:0007669"/>
    <property type="project" value="InterPro"/>
</dbReference>
<accession>A0A9X4QPF2</accession>
<comment type="caution">
    <text evidence="2">The sequence shown here is derived from an EMBL/GenBank/DDBJ whole genome shotgun (WGS) entry which is preliminary data.</text>
</comment>
<evidence type="ECO:0000313" key="3">
    <source>
        <dbReference type="Proteomes" id="UP001153387"/>
    </source>
</evidence>
<sequence>MVGFIENMESYLSVASCIVTKAGAITLTEAIAMQVPVVVYRPIPGQEQGNAEYWEGRHALRTAGDAASAKSSVERLISERSDMEAGAFGDASQAIVSEVLNAHASYRASRRTDTMIQGRRIAHEIH</sequence>
<dbReference type="PANTHER" id="PTHR43025:SF3">
    <property type="entry name" value="MONOGALACTOSYLDIACYLGLYCEROL SYNTHASE 1, CHLOROPLASTIC"/>
    <property type="match status" value="1"/>
</dbReference>
<protein>
    <recommendedName>
        <fullName evidence="1">Glycosyl transferase family 28 C-terminal domain-containing protein</fullName>
    </recommendedName>
</protein>
<dbReference type="Gene3D" id="3.40.50.2000">
    <property type="entry name" value="Glycogen Phosphorylase B"/>
    <property type="match status" value="1"/>
</dbReference>
<dbReference type="PANTHER" id="PTHR43025">
    <property type="entry name" value="MONOGALACTOSYLDIACYLGLYCEROL SYNTHASE"/>
    <property type="match status" value="1"/>
</dbReference>